<protein>
    <submittedName>
        <fullName evidence="1">Uncharacterized protein</fullName>
    </submittedName>
</protein>
<keyword evidence="2" id="KW-1185">Reference proteome</keyword>
<dbReference type="EMBL" id="JACEIK010000445">
    <property type="protein sequence ID" value="MCD7457204.1"/>
    <property type="molecule type" value="Genomic_DNA"/>
</dbReference>
<proteinExistence type="predicted"/>
<evidence type="ECO:0000313" key="2">
    <source>
        <dbReference type="Proteomes" id="UP000823775"/>
    </source>
</evidence>
<accession>A0ABS8SEJ4</accession>
<organism evidence="1 2">
    <name type="scientific">Datura stramonium</name>
    <name type="common">Jimsonweed</name>
    <name type="synonym">Common thornapple</name>
    <dbReference type="NCBI Taxonomy" id="4076"/>
    <lineage>
        <taxon>Eukaryota</taxon>
        <taxon>Viridiplantae</taxon>
        <taxon>Streptophyta</taxon>
        <taxon>Embryophyta</taxon>
        <taxon>Tracheophyta</taxon>
        <taxon>Spermatophyta</taxon>
        <taxon>Magnoliopsida</taxon>
        <taxon>eudicotyledons</taxon>
        <taxon>Gunneridae</taxon>
        <taxon>Pentapetalae</taxon>
        <taxon>asterids</taxon>
        <taxon>lamiids</taxon>
        <taxon>Solanales</taxon>
        <taxon>Solanaceae</taxon>
        <taxon>Solanoideae</taxon>
        <taxon>Datureae</taxon>
        <taxon>Datura</taxon>
    </lineage>
</organism>
<name>A0ABS8SEJ4_DATST</name>
<evidence type="ECO:0000313" key="1">
    <source>
        <dbReference type="EMBL" id="MCD7457204.1"/>
    </source>
</evidence>
<comment type="caution">
    <text evidence="1">The sequence shown here is derived from an EMBL/GenBank/DDBJ whole genome shotgun (WGS) entry which is preliminary data.</text>
</comment>
<feature type="non-terminal residue" evidence="1">
    <location>
        <position position="1"/>
    </location>
</feature>
<reference evidence="1 2" key="1">
    <citation type="journal article" date="2021" name="BMC Genomics">
        <title>Datura genome reveals duplications of psychoactive alkaloid biosynthetic genes and high mutation rate following tissue culture.</title>
        <authorList>
            <person name="Rajewski A."/>
            <person name="Carter-House D."/>
            <person name="Stajich J."/>
            <person name="Litt A."/>
        </authorList>
    </citation>
    <scope>NUCLEOTIDE SEQUENCE [LARGE SCALE GENOMIC DNA]</scope>
    <source>
        <strain evidence="1">AR-01</strain>
    </source>
</reference>
<gene>
    <name evidence="1" type="ORF">HAX54_034469</name>
</gene>
<sequence>ENFRKRERSWGRVLDPNIVGKHGITGASKNAEVSKQEYMLNFPCLPLMARVWGVHVKVGEIE</sequence>
<dbReference type="Proteomes" id="UP000823775">
    <property type="component" value="Unassembled WGS sequence"/>
</dbReference>